<keyword evidence="7" id="KW-0540">Nuclease</keyword>
<evidence type="ECO:0000256" key="1">
    <source>
        <dbReference type="ARBA" id="ARBA00010923"/>
    </source>
</evidence>
<dbReference type="Gene3D" id="1.10.287.1120">
    <property type="entry name" value="Bipartite methylase S protein"/>
    <property type="match status" value="1"/>
</dbReference>
<protein>
    <submittedName>
        <fullName evidence="7">Restriction endonuclease subunit S</fullName>
    </submittedName>
</protein>
<evidence type="ECO:0000313" key="7">
    <source>
        <dbReference type="EMBL" id="QQD24338.1"/>
    </source>
</evidence>
<feature type="domain" description="Type I restriction modification DNA specificity" evidence="6">
    <location>
        <begin position="80"/>
        <end position="255"/>
    </location>
</feature>
<dbReference type="InterPro" id="IPR044946">
    <property type="entry name" value="Restrct_endonuc_typeI_TRD_sf"/>
</dbReference>
<dbReference type="InterPro" id="IPR052021">
    <property type="entry name" value="Type-I_RS_S_subunit"/>
</dbReference>
<dbReference type="Pfam" id="PF01420">
    <property type="entry name" value="Methylase_S"/>
    <property type="match status" value="2"/>
</dbReference>
<organism evidence="7 8">
    <name type="scientific">Venatoribacter cucullus</name>
    <dbReference type="NCBI Taxonomy" id="2661630"/>
    <lineage>
        <taxon>Bacteria</taxon>
        <taxon>Pseudomonadati</taxon>
        <taxon>Pseudomonadota</taxon>
        <taxon>Gammaproteobacteria</taxon>
        <taxon>Oceanospirillales</taxon>
        <taxon>Oceanospirillaceae</taxon>
        <taxon>Venatoribacter</taxon>
    </lineage>
</organism>
<evidence type="ECO:0000256" key="3">
    <source>
        <dbReference type="ARBA" id="ARBA00023125"/>
    </source>
</evidence>
<keyword evidence="2" id="KW-0680">Restriction system</keyword>
<proteinExistence type="inferred from homology"/>
<dbReference type="SUPFAM" id="SSF116734">
    <property type="entry name" value="DNA methylase specificity domain"/>
    <property type="match status" value="2"/>
</dbReference>
<dbReference type="PANTHER" id="PTHR30408:SF12">
    <property type="entry name" value="TYPE I RESTRICTION ENZYME MJAVIII SPECIFICITY SUBUNIT"/>
    <property type="match status" value="1"/>
</dbReference>
<dbReference type="GO" id="GO:0004519">
    <property type="term" value="F:endonuclease activity"/>
    <property type="evidence" value="ECO:0007669"/>
    <property type="project" value="UniProtKB-KW"/>
</dbReference>
<evidence type="ECO:0000256" key="2">
    <source>
        <dbReference type="ARBA" id="ARBA00022747"/>
    </source>
</evidence>
<dbReference type="GO" id="GO:0009307">
    <property type="term" value="P:DNA restriction-modification system"/>
    <property type="evidence" value="ECO:0007669"/>
    <property type="project" value="UniProtKB-KW"/>
</dbReference>
<feature type="region of interest" description="Disordered" evidence="5">
    <location>
        <begin position="1"/>
        <end position="37"/>
    </location>
</feature>
<dbReference type="Gene3D" id="3.90.220.20">
    <property type="entry name" value="DNA methylase specificity domains"/>
    <property type="match status" value="2"/>
</dbReference>
<sequence>MTSFSGEPISSQTANAACGGPQGGGMDSRRTSGVAEVSPKYTAEASAGYVSRSASAGLNPAQVGMVCPPGYKQTEVGVIPADWNTPKFGEICTLINGRGFKPYEWSTEGLPIIRIQNLNGSDEFNHYQGYYDPKIFVQDGQLLFAWSGSRGTSFGPHIWFGGDALLNYHTWKLVVRGEGVDSGYFFHILKQLTKQIEDSAHGASALVHTQKGEMENFFVPLPSSKREQTAIANALSDVDALVSELEKLIAKKQAIKTATMQQLLTGRTRLPQFALRDDGTPKGTKPSELGEIPEDWDLKTVFELAGCQKSLFDDGDWIEAEHITDKGVRLIQTGNIGVGRYIEKDAKKYIFEESFEKLKCKELRKGDLLICRLAEPAGRSCILPDIGEDKVITSVDVTIFRSSSEVANREFYNQYFSSSDWFKSVLEQVGGTTHKRISRSALGRISVCYPNAEEQTAIATILSDMDNEIQALEQRLNKTRQIKQGMMQELLTGKTRLV</sequence>
<evidence type="ECO:0000259" key="6">
    <source>
        <dbReference type="Pfam" id="PF01420"/>
    </source>
</evidence>
<dbReference type="InterPro" id="IPR000055">
    <property type="entry name" value="Restrct_endonuc_typeI_TRD"/>
</dbReference>
<dbReference type="KEGG" id="vcw:GJQ55_07545"/>
<keyword evidence="4" id="KW-0175">Coiled coil</keyword>
<dbReference type="EMBL" id="CP046056">
    <property type="protein sequence ID" value="QQD24338.1"/>
    <property type="molecule type" value="Genomic_DNA"/>
</dbReference>
<keyword evidence="7" id="KW-0378">Hydrolase</keyword>
<gene>
    <name evidence="7" type="ORF">GJQ55_07545</name>
</gene>
<keyword evidence="8" id="KW-1185">Reference proteome</keyword>
<feature type="domain" description="Type I restriction modification DNA specificity" evidence="6">
    <location>
        <begin position="339"/>
        <end position="477"/>
    </location>
</feature>
<accession>A0A9X7UYH6</accession>
<dbReference type="CDD" id="cd17254">
    <property type="entry name" value="RMtype1_S_FclI-TRD1-CR1_like"/>
    <property type="match status" value="1"/>
</dbReference>
<keyword evidence="3" id="KW-0238">DNA-binding</keyword>
<evidence type="ECO:0000313" key="8">
    <source>
        <dbReference type="Proteomes" id="UP000596074"/>
    </source>
</evidence>
<dbReference type="RefSeq" id="WP_228344381.1">
    <property type="nucleotide sequence ID" value="NZ_CP046056.1"/>
</dbReference>
<feature type="compositionally biased region" description="Polar residues" evidence="5">
    <location>
        <begin position="1"/>
        <end position="15"/>
    </location>
</feature>
<evidence type="ECO:0000256" key="5">
    <source>
        <dbReference type="SAM" id="MobiDB-lite"/>
    </source>
</evidence>
<feature type="coiled-coil region" evidence="4">
    <location>
        <begin position="231"/>
        <end position="258"/>
    </location>
</feature>
<reference evidence="7 8" key="1">
    <citation type="submission" date="2019-11" db="EMBL/GenBank/DDBJ databases">
        <title>Venatorbacter sp. nov. a predator of Campylobacter and other Gram-negative bacteria.</title>
        <authorList>
            <person name="Saeedi A."/>
            <person name="Cummings N.J."/>
            <person name="Connerton I.F."/>
            <person name="Connerton P.L."/>
        </authorList>
    </citation>
    <scope>NUCLEOTIDE SEQUENCE [LARGE SCALE GENOMIC DNA]</scope>
    <source>
        <strain evidence="7">XL5</strain>
    </source>
</reference>
<feature type="coiled-coil region" evidence="4">
    <location>
        <begin position="462"/>
        <end position="489"/>
    </location>
</feature>
<comment type="similarity">
    <text evidence="1">Belongs to the type-I restriction system S methylase family.</text>
</comment>
<name>A0A9X7UYH6_9GAMM</name>
<evidence type="ECO:0000256" key="4">
    <source>
        <dbReference type="SAM" id="Coils"/>
    </source>
</evidence>
<dbReference type="Proteomes" id="UP000596074">
    <property type="component" value="Chromosome"/>
</dbReference>
<keyword evidence="7" id="KW-0255">Endonuclease</keyword>
<dbReference type="PANTHER" id="PTHR30408">
    <property type="entry name" value="TYPE-1 RESTRICTION ENZYME ECOKI SPECIFICITY PROTEIN"/>
    <property type="match status" value="1"/>
</dbReference>
<dbReference type="REBASE" id="479436">
    <property type="entry name" value="S.ObaxL5ORF7550P"/>
</dbReference>
<dbReference type="GO" id="GO:0003677">
    <property type="term" value="F:DNA binding"/>
    <property type="evidence" value="ECO:0007669"/>
    <property type="project" value="UniProtKB-KW"/>
</dbReference>
<dbReference type="AlphaFoldDB" id="A0A9X7UYH6"/>